<dbReference type="InterPro" id="IPR051202">
    <property type="entry name" value="Peptidase_C40"/>
</dbReference>
<dbReference type="InterPro" id="IPR000064">
    <property type="entry name" value="NLP_P60_dom"/>
</dbReference>
<dbReference type="Proteomes" id="UP001596044">
    <property type="component" value="Unassembled WGS sequence"/>
</dbReference>
<evidence type="ECO:0000256" key="4">
    <source>
        <dbReference type="ARBA" id="ARBA00022807"/>
    </source>
</evidence>
<dbReference type="PANTHER" id="PTHR47053">
    <property type="entry name" value="MUREIN DD-ENDOPEPTIDASE MEPH-RELATED"/>
    <property type="match status" value="1"/>
</dbReference>
<evidence type="ECO:0000259" key="5">
    <source>
        <dbReference type="PROSITE" id="PS51935"/>
    </source>
</evidence>
<keyword evidence="3" id="KW-0378">Hydrolase</keyword>
<feature type="domain" description="NlpC/P60" evidence="5">
    <location>
        <begin position="47"/>
        <end position="170"/>
    </location>
</feature>
<gene>
    <name evidence="6" type="ORF">ACFPOG_16740</name>
</gene>
<evidence type="ECO:0000313" key="6">
    <source>
        <dbReference type="EMBL" id="MFC5449899.1"/>
    </source>
</evidence>
<dbReference type="SUPFAM" id="SSF54001">
    <property type="entry name" value="Cysteine proteinases"/>
    <property type="match status" value="1"/>
</dbReference>
<keyword evidence="4" id="KW-0788">Thiol protease</keyword>
<name>A0ABW0K9H4_9BACL</name>
<keyword evidence="2" id="KW-0645">Protease</keyword>
<keyword evidence="7" id="KW-1185">Reference proteome</keyword>
<organism evidence="6 7">
    <name type="scientific">Paenibacillus aestuarii</name>
    <dbReference type="NCBI Taxonomy" id="516965"/>
    <lineage>
        <taxon>Bacteria</taxon>
        <taxon>Bacillati</taxon>
        <taxon>Bacillota</taxon>
        <taxon>Bacilli</taxon>
        <taxon>Bacillales</taxon>
        <taxon>Paenibacillaceae</taxon>
        <taxon>Paenibacillus</taxon>
    </lineage>
</organism>
<evidence type="ECO:0000256" key="2">
    <source>
        <dbReference type="ARBA" id="ARBA00022670"/>
    </source>
</evidence>
<dbReference type="EMBL" id="JBHSMJ010000022">
    <property type="protein sequence ID" value="MFC5449899.1"/>
    <property type="molecule type" value="Genomic_DNA"/>
</dbReference>
<reference evidence="7" key="1">
    <citation type="journal article" date="2019" name="Int. J. Syst. Evol. Microbiol.">
        <title>The Global Catalogue of Microorganisms (GCM) 10K type strain sequencing project: providing services to taxonomists for standard genome sequencing and annotation.</title>
        <authorList>
            <consortium name="The Broad Institute Genomics Platform"/>
            <consortium name="The Broad Institute Genome Sequencing Center for Infectious Disease"/>
            <person name="Wu L."/>
            <person name="Ma J."/>
        </authorList>
    </citation>
    <scope>NUCLEOTIDE SEQUENCE [LARGE SCALE GENOMIC DNA]</scope>
    <source>
        <strain evidence="7">KACC 11904</strain>
    </source>
</reference>
<dbReference type="InterPro" id="IPR038765">
    <property type="entry name" value="Papain-like_cys_pep_sf"/>
</dbReference>
<sequence length="170" mass="18363">MMKLHQVWSKRLAILALGTTIAISGGVISSPQLTKADTISASATSTSSKANAIIAFGKKYLGTPYKFGAKVGQTRNFDCSTLTKYIYGKYGVSLPRTAAQQSKVGRHVSKSNWQKGDLLFFSVPGRPGVGHVGVYIGNNQMLNTYGAGGVKITKLNSYWNSHYITARRVL</sequence>
<dbReference type="Gene3D" id="3.90.1720.10">
    <property type="entry name" value="endopeptidase domain like (from Nostoc punctiforme)"/>
    <property type="match status" value="1"/>
</dbReference>
<comment type="similarity">
    <text evidence="1">Belongs to the peptidase C40 family.</text>
</comment>
<dbReference type="PANTHER" id="PTHR47053:SF1">
    <property type="entry name" value="MUREIN DD-ENDOPEPTIDASE MEPH-RELATED"/>
    <property type="match status" value="1"/>
</dbReference>
<proteinExistence type="inferred from homology"/>
<protein>
    <submittedName>
        <fullName evidence="6">C40 family peptidase</fullName>
    </submittedName>
</protein>
<evidence type="ECO:0000313" key="7">
    <source>
        <dbReference type="Proteomes" id="UP001596044"/>
    </source>
</evidence>
<evidence type="ECO:0000256" key="3">
    <source>
        <dbReference type="ARBA" id="ARBA00022801"/>
    </source>
</evidence>
<accession>A0ABW0K9H4</accession>
<evidence type="ECO:0000256" key="1">
    <source>
        <dbReference type="ARBA" id="ARBA00007074"/>
    </source>
</evidence>
<dbReference type="RefSeq" id="WP_333742962.1">
    <property type="nucleotide sequence ID" value="NZ_JAQFVF010000080.1"/>
</dbReference>
<dbReference type="PROSITE" id="PS51935">
    <property type="entry name" value="NLPC_P60"/>
    <property type="match status" value="1"/>
</dbReference>
<comment type="caution">
    <text evidence="6">The sequence shown here is derived from an EMBL/GenBank/DDBJ whole genome shotgun (WGS) entry which is preliminary data.</text>
</comment>
<dbReference type="Pfam" id="PF00877">
    <property type="entry name" value="NLPC_P60"/>
    <property type="match status" value="1"/>
</dbReference>